<dbReference type="Proteomes" id="UP000400849">
    <property type="component" value="Segment"/>
</dbReference>
<keyword evidence="1" id="KW-0812">Transmembrane</keyword>
<keyword evidence="1" id="KW-0472">Membrane</keyword>
<evidence type="ECO:0000256" key="1">
    <source>
        <dbReference type="SAM" id="Phobius"/>
    </source>
</evidence>
<accession>A0A5Q2F0M5</accession>
<keyword evidence="1" id="KW-1133">Transmembrane helix</keyword>
<sequence length="49" mass="5484">MFLAESDDGLTDIIGRIETWPQAIVAVVIVIAIAVSFIAFFKYFFEGMK</sequence>
<reference evidence="2 3" key="1">
    <citation type="submission" date="2019-09" db="EMBL/GenBank/DDBJ databases">
        <authorList>
            <person name="Christie C.A."/>
            <person name="Diallo A.S."/>
            <person name="Dixon Z."/>
            <person name="McIntosh P.M."/>
            <person name="Murthy K.H."/>
            <person name="Rosen M.G."/>
            <person name="Simpson L.M."/>
            <person name="Koustas K."/>
            <person name="Fogarty M.P."/>
            <person name="Molloy S.D."/>
            <person name="Garlena R.A."/>
            <person name="Russell D.A."/>
            <person name="Pope W.H."/>
            <person name="Jacobs-Sera D."/>
            <person name="Hatfull G.F."/>
        </authorList>
    </citation>
    <scope>NUCLEOTIDE SEQUENCE [LARGE SCALE GENOMIC DNA]</scope>
</reference>
<evidence type="ECO:0000313" key="2">
    <source>
        <dbReference type="EMBL" id="QGF20302.1"/>
    </source>
</evidence>
<dbReference type="KEGG" id="vg:77924291"/>
<dbReference type="EMBL" id="MN484601">
    <property type="protein sequence ID" value="QGF20302.1"/>
    <property type="molecule type" value="Genomic_DNA"/>
</dbReference>
<name>A0A5Q2F0M5_9CAUD</name>
<evidence type="ECO:0000313" key="3">
    <source>
        <dbReference type="Proteomes" id="UP000400849"/>
    </source>
</evidence>
<proteinExistence type="predicted"/>
<organism evidence="2 3">
    <name type="scientific">Gordonia phage Sixama</name>
    <dbReference type="NCBI Taxonomy" id="2653271"/>
    <lineage>
        <taxon>Viruses</taxon>
        <taxon>Duplodnaviria</taxon>
        <taxon>Heunggongvirae</taxon>
        <taxon>Uroviricota</taxon>
        <taxon>Caudoviricetes</taxon>
        <taxon>Sixamavirus</taxon>
        <taxon>Sixamavirus sixama</taxon>
    </lineage>
</organism>
<dbReference type="GeneID" id="77924291"/>
<keyword evidence="3" id="KW-1185">Reference proteome</keyword>
<protein>
    <submittedName>
        <fullName evidence="2">Uncharacterized protein</fullName>
    </submittedName>
</protein>
<gene>
    <name evidence="2" type="primary">123</name>
    <name evidence="2" type="ORF">SEA_SIXAMA_123</name>
</gene>
<dbReference type="RefSeq" id="YP_010648832.1">
    <property type="nucleotide sequence ID" value="NC_070762.1"/>
</dbReference>
<feature type="transmembrane region" description="Helical" evidence="1">
    <location>
        <begin position="20"/>
        <end position="45"/>
    </location>
</feature>